<name>A0A1L9SF71_9EURO</name>
<evidence type="ECO:0000313" key="4">
    <source>
        <dbReference type="Proteomes" id="UP000184188"/>
    </source>
</evidence>
<dbReference type="InterPro" id="IPR036188">
    <property type="entry name" value="FAD/NAD-bd_sf"/>
</dbReference>
<organism evidence="3 4">
    <name type="scientific">Penicilliopsis zonata CBS 506.65</name>
    <dbReference type="NCBI Taxonomy" id="1073090"/>
    <lineage>
        <taxon>Eukaryota</taxon>
        <taxon>Fungi</taxon>
        <taxon>Dikarya</taxon>
        <taxon>Ascomycota</taxon>
        <taxon>Pezizomycotina</taxon>
        <taxon>Eurotiomycetes</taxon>
        <taxon>Eurotiomycetidae</taxon>
        <taxon>Eurotiales</taxon>
        <taxon>Aspergillaceae</taxon>
        <taxon>Penicilliopsis</taxon>
    </lineage>
</organism>
<dbReference type="EMBL" id="KV878344">
    <property type="protein sequence ID" value="OJJ45846.1"/>
    <property type="molecule type" value="Genomic_DNA"/>
</dbReference>
<dbReference type="GO" id="GO:0004174">
    <property type="term" value="F:electron-transferring-flavoprotein dehydrogenase activity"/>
    <property type="evidence" value="ECO:0007669"/>
    <property type="project" value="TreeGrafter"/>
</dbReference>
<dbReference type="GeneID" id="34611404"/>
<dbReference type="GO" id="GO:0005737">
    <property type="term" value="C:cytoplasm"/>
    <property type="evidence" value="ECO:0007669"/>
    <property type="project" value="TreeGrafter"/>
</dbReference>
<dbReference type="Gene3D" id="3.50.50.100">
    <property type="match status" value="1"/>
</dbReference>
<dbReference type="STRING" id="1073090.A0A1L9SF71"/>
<sequence length="416" mass="45034">MPSNENALPIQPVRILVIGGCYGGLAAILALLDLSRGRIARFNFDKEAQAPTQSVPLAITLVDERDGYYHLIGSPKALASEEFADKTWTRFQDIPALQDSDITILQGSVTSVDCERKSAQILEAKADTPRELPYDYLVAASGLRRVFPTVPKSLLRDDFLAEAGAHAVSIRSAREGVVVVGGGAVGVEIAAELKELNPQQKVTLVHSRDRLLSSEPLPDELADRVATILRDADVDLVLGQRVVETVPVESEGRTSFLLTLSDGSKLPAGHVISAISRSVPTTTYLPPQALDEEGYVKIDASLQFNSVPNATYHFAAGDLVSWTGIKRCGAAIHMGHYAGTNIHQRIMQHATGSEPKFSCLRKIPPMISIALGHTAVSYTPDDGVKEGKELLKIMFGDDMGYSICWNYMKLGDAPVY</sequence>
<evidence type="ECO:0000313" key="3">
    <source>
        <dbReference type="EMBL" id="OJJ45846.1"/>
    </source>
</evidence>
<keyword evidence="4" id="KW-1185">Reference proteome</keyword>
<dbReference type="OrthoDB" id="202203at2759"/>
<dbReference type="Proteomes" id="UP000184188">
    <property type="component" value="Unassembled WGS sequence"/>
</dbReference>
<dbReference type="RefSeq" id="XP_022580356.1">
    <property type="nucleotide sequence ID" value="XM_022724939.1"/>
</dbReference>
<evidence type="ECO:0000259" key="2">
    <source>
        <dbReference type="Pfam" id="PF07992"/>
    </source>
</evidence>
<dbReference type="PANTHER" id="PTHR43735:SF24">
    <property type="entry name" value="NUCLEOTIDE-DISULPHIDE OXIDOREDUCTASE AMID-LIKE, PUTATIVE (AFU_ORTHOLOGUE AFUA_1G17180)-RELATED"/>
    <property type="match status" value="1"/>
</dbReference>
<keyword evidence="1" id="KW-1133">Transmembrane helix</keyword>
<accession>A0A1L9SF71</accession>
<dbReference type="Pfam" id="PF07992">
    <property type="entry name" value="Pyr_redox_2"/>
    <property type="match status" value="1"/>
</dbReference>
<dbReference type="PRINTS" id="PR00411">
    <property type="entry name" value="PNDRDTASEI"/>
</dbReference>
<feature type="transmembrane region" description="Helical" evidence="1">
    <location>
        <begin position="12"/>
        <end position="32"/>
    </location>
</feature>
<keyword evidence="1" id="KW-0812">Transmembrane</keyword>
<dbReference type="InterPro" id="IPR023753">
    <property type="entry name" value="FAD/NAD-binding_dom"/>
</dbReference>
<dbReference type="PANTHER" id="PTHR43735">
    <property type="entry name" value="APOPTOSIS-INDUCING FACTOR 1"/>
    <property type="match status" value="1"/>
</dbReference>
<dbReference type="GO" id="GO:0050660">
    <property type="term" value="F:flavin adenine dinucleotide binding"/>
    <property type="evidence" value="ECO:0007669"/>
    <property type="project" value="TreeGrafter"/>
</dbReference>
<dbReference type="AlphaFoldDB" id="A0A1L9SF71"/>
<dbReference type="SUPFAM" id="SSF51905">
    <property type="entry name" value="FAD/NAD(P)-binding domain"/>
    <property type="match status" value="1"/>
</dbReference>
<feature type="domain" description="FAD/NAD(P)-binding" evidence="2">
    <location>
        <begin position="14"/>
        <end position="335"/>
    </location>
</feature>
<dbReference type="VEuPathDB" id="FungiDB:ASPZODRAFT_143722"/>
<gene>
    <name evidence="3" type="ORF">ASPZODRAFT_143722</name>
</gene>
<protein>
    <recommendedName>
        <fullName evidence="2">FAD/NAD(P)-binding domain-containing protein</fullName>
    </recommendedName>
</protein>
<evidence type="ECO:0000256" key="1">
    <source>
        <dbReference type="SAM" id="Phobius"/>
    </source>
</evidence>
<reference evidence="4" key="1">
    <citation type="journal article" date="2017" name="Genome Biol.">
        <title>Comparative genomics reveals high biological diversity and specific adaptations in the industrially and medically important fungal genus Aspergillus.</title>
        <authorList>
            <person name="de Vries R.P."/>
            <person name="Riley R."/>
            <person name="Wiebenga A."/>
            <person name="Aguilar-Osorio G."/>
            <person name="Amillis S."/>
            <person name="Uchima C.A."/>
            <person name="Anderluh G."/>
            <person name="Asadollahi M."/>
            <person name="Askin M."/>
            <person name="Barry K."/>
            <person name="Battaglia E."/>
            <person name="Bayram O."/>
            <person name="Benocci T."/>
            <person name="Braus-Stromeyer S.A."/>
            <person name="Caldana C."/>
            <person name="Canovas D."/>
            <person name="Cerqueira G.C."/>
            <person name="Chen F."/>
            <person name="Chen W."/>
            <person name="Choi C."/>
            <person name="Clum A."/>
            <person name="Dos Santos R.A."/>
            <person name="Damasio A.R."/>
            <person name="Diallinas G."/>
            <person name="Emri T."/>
            <person name="Fekete E."/>
            <person name="Flipphi M."/>
            <person name="Freyberg S."/>
            <person name="Gallo A."/>
            <person name="Gournas C."/>
            <person name="Habgood R."/>
            <person name="Hainaut M."/>
            <person name="Harispe M.L."/>
            <person name="Henrissat B."/>
            <person name="Hilden K.S."/>
            <person name="Hope R."/>
            <person name="Hossain A."/>
            <person name="Karabika E."/>
            <person name="Karaffa L."/>
            <person name="Karanyi Z."/>
            <person name="Krasevec N."/>
            <person name="Kuo A."/>
            <person name="Kusch H."/>
            <person name="LaButti K."/>
            <person name="Lagendijk E.L."/>
            <person name="Lapidus A."/>
            <person name="Levasseur A."/>
            <person name="Lindquist E."/>
            <person name="Lipzen A."/>
            <person name="Logrieco A.F."/>
            <person name="MacCabe A."/>
            <person name="Maekelae M.R."/>
            <person name="Malavazi I."/>
            <person name="Melin P."/>
            <person name="Meyer V."/>
            <person name="Mielnichuk N."/>
            <person name="Miskei M."/>
            <person name="Molnar A.P."/>
            <person name="Mule G."/>
            <person name="Ngan C.Y."/>
            <person name="Orejas M."/>
            <person name="Orosz E."/>
            <person name="Ouedraogo J.P."/>
            <person name="Overkamp K.M."/>
            <person name="Park H.-S."/>
            <person name="Perrone G."/>
            <person name="Piumi F."/>
            <person name="Punt P.J."/>
            <person name="Ram A.F."/>
            <person name="Ramon A."/>
            <person name="Rauscher S."/>
            <person name="Record E."/>
            <person name="Riano-Pachon D.M."/>
            <person name="Robert V."/>
            <person name="Roehrig J."/>
            <person name="Ruller R."/>
            <person name="Salamov A."/>
            <person name="Salih N.S."/>
            <person name="Samson R.A."/>
            <person name="Sandor E."/>
            <person name="Sanguinetti M."/>
            <person name="Schuetze T."/>
            <person name="Sepcic K."/>
            <person name="Shelest E."/>
            <person name="Sherlock G."/>
            <person name="Sophianopoulou V."/>
            <person name="Squina F.M."/>
            <person name="Sun H."/>
            <person name="Susca A."/>
            <person name="Todd R.B."/>
            <person name="Tsang A."/>
            <person name="Unkles S.E."/>
            <person name="van de Wiele N."/>
            <person name="van Rossen-Uffink D."/>
            <person name="Oliveira J.V."/>
            <person name="Vesth T.C."/>
            <person name="Visser J."/>
            <person name="Yu J.-H."/>
            <person name="Zhou M."/>
            <person name="Andersen M.R."/>
            <person name="Archer D.B."/>
            <person name="Baker S.E."/>
            <person name="Benoit I."/>
            <person name="Brakhage A.A."/>
            <person name="Braus G.H."/>
            <person name="Fischer R."/>
            <person name="Frisvad J.C."/>
            <person name="Goldman G.H."/>
            <person name="Houbraken J."/>
            <person name="Oakley B."/>
            <person name="Pocsi I."/>
            <person name="Scazzocchio C."/>
            <person name="Seiboth B."/>
            <person name="vanKuyk P.A."/>
            <person name="Wortman J."/>
            <person name="Dyer P.S."/>
            <person name="Grigoriev I.V."/>
        </authorList>
    </citation>
    <scope>NUCLEOTIDE SEQUENCE [LARGE SCALE GENOMIC DNA]</scope>
    <source>
        <strain evidence="4">CBS 506.65</strain>
    </source>
</reference>
<dbReference type="PRINTS" id="PR00368">
    <property type="entry name" value="FADPNR"/>
</dbReference>
<proteinExistence type="predicted"/>
<keyword evidence="1" id="KW-0472">Membrane</keyword>